<dbReference type="EMBL" id="ACEO02000008">
    <property type="protein sequence ID" value="EFC51813.1"/>
    <property type="molecule type" value="Genomic_DNA"/>
</dbReference>
<dbReference type="AlphaFoldDB" id="A0A9W5IQM4"/>
<name>A0A9W5IQM4_NEISU</name>
<gene>
    <name evidence="1" type="ORF">NEISUBOT_04804</name>
</gene>
<accession>A0A9W5IQM4</accession>
<dbReference type="PROSITE" id="PS51257">
    <property type="entry name" value="PROKAR_LIPOPROTEIN"/>
    <property type="match status" value="1"/>
</dbReference>
<dbReference type="Proteomes" id="UP000004621">
    <property type="component" value="Unassembled WGS sequence"/>
</dbReference>
<comment type="caution">
    <text evidence="1">The sequence shown here is derived from an EMBL/GenBank/DDBJ whole genome shotgun (WGS) entry which is preliminary data.</text>
</comment>
<protein>
    <submittedName>
        <fullName evidence="1">Uncharacterized protein</fullName>
    </submittedName>
</protein>
<evidence type="ECO:0000313" key="1">
    <source>
        <dbReference type="EMBL" id="EFC51813.1"/>
    </source>
</evidence>
<evidence type="ECO:0000313" key="2">
    <source>
        <dbReference type="Proteomes" id="UP000004621"/>
    </source>
</evidence>
<sequence length="56" mass="6323">MTRPVLFFKFVSINKNYIALQRNIIMNLYQTTLSCYRFSPISAAPVVASLLAVPTV</sequence>
<reference evidence="1 2" key="1">
    <citation type="submission" date="2010-01" db="EMBL/GenBank/DDBJ databases">
        <authorList>
            <person name="Weinstock G."/>
            <person name="Sodergren E."/>
            <person name="Clifton S."/>
            <person name="Fulton L."/>
            <person name="Fulton B."/>
            <person name="Courtney L."/>
            <person name="Fronick C."/>
            <person name="Harrison M."/>
            <person name="Strong C."/>
            <person name="Farmer C."/>
            <person name="Delahaunty K."/>
            <person name="Markovic C."/>
            <person name="Hall O."/>
            <person name="Minx P."/>
            <person name="Tomlinson C."/>
            <person name="Mitreva M."/>
            <person name="Nelson J."/>
            <person name="Hou S."/>
            <person name="Wollam A."/>
            <person name="Pepin K.H."/>
            <person name="Johnson M."/>
            <person name="Bhonagiri V."/>
            <person name="Nash W.E."/>
            <person name="Warren W."/>
            <person name="Chinwalla A."/>
            <person name="Mardis E.R."/>
            <person name="Wilson R.K."/>
        </authorList>
    </citation>
    <scope>NUCLEOTIDE SEQUENCE [LARGE SCALE GENOMIC DNA]</scope>
    <source>
        <strain evidence="1 2">NJ9703</strain>
    </source>
</reference>
<organism evidence="1 2">
    <name type="scientific">Neisseria subflava NJ9703</name>
    <dbReference type="NCBI Taxonomy" id="546268"/>
    <lineage>
        <taxon>Bacteria</taxon>
        <taxon>Pseudomonadati</taxon>
        <taxon>Pseudomonadota</taxon>
        <taxon>Betaproteobacteria</taxon>
        <taxon>Neisseriales</taxon>
        <taxon>Neisseriaceae</taxon>
        <taxon>Neisseria</taxon>
    </lineage>
</organism>
<proteinExistence type="predicted"/>